<reference evidence="3" key="1">
    <citation type="submission" date="2024-02" db="EMBL/GenBank/DDBJ databases">
        <authorList>
            <consortium name="ELIXIR-Norway"/>
            <consortium name="Elixir Norway"/>
        </authorList>
    </citation>
    <scope>NUCLEOTIDE SEQUENCE</scope>
</reference>
<feature type="transmembrane region" description="Helical" evidence="2">
    <location>
        <begin position="14"/>
        <end position="34"/>
    </location>
</feature>
<accession>A0ABP0TDQ9</accession>
<keyword evidence="4" id="KW-1185">Reference proteome</keyword>
<gene>
    <name evidence="3" type="ORF">CSSPTR1EN2_LOCUS2321</name>
</gene>
<evidence type="ECO:0000256" key="2">
    <source>
        <dbReference type="SAM" id="Phobius"/>
    </source>
</evidence>
<keyword evidence="2" id="KW-0812">Transmembrane</keyword>
<evidence type="ECO:0000313" key="4">
    <source>
        <dbReference type="Proteomes" id="UP001497512"/>
    </source>
</evidence>
<keyword evidence="2" id="KW-1133">Transmembrane helix</keyword>
<protein>
    <submittedName>
        <fullName evidence="3">Uncharacterized protein</fullName>
    </submittedName>
</protein>
<feature type="coiled-coil region" evidence="1">
    <location>
        <begin position="187"/>
        <end position="214"/>
    </location>
</feature>
<dbReference type="PANTHER" id="PTHR34125:SF7">
    <property type="entry name" value="TRANSMEMBRANE PROTEIN"/>
    <property type="match status" value="1"/>
</dbReference>
<dbReference type="PANTHER" id="PTHR34125">
    <property type="entry name" value="OS01G0762900 PROTEIN"/>
    <property type="match status" value="1"/>
</dbReference>
<evidence type="ECO:0000256" key="1">
    <source>
        <dbReference type="SAM" id="Coils"/>
    </source>
</evidence>
<keyword evidence="2" id="KW-0472">Membrane</keyword>
<name>A0ABP0TDQ9_9BRYO</name>
<keyword evidence="1" id="KW-0175">Coiled coil</keyword>
<dbReference type="Proteomes" id="UP001497512">
    <property type="component" value="Chromosome 10"/>
</dbReference>
<sequence>MGSGRRTNGAMEEMLSLVWCNRLITGTVLLLLFTPPFFPLLVYFSPLLMTTALWAAALVSICPWQIEKQPIEAQREKEEEGSNYYVDRRRRRRQDDASGAWIHWSGEGGEVVRRMWSSGELLRVSAETVHGAVAQQRRTTTPASNEFMEEKDWWTMWVKEYETRLQWNQATAPPSQDGGFAAAVKREQEMRLEKESLKLETQKFKERFKQLANELSTGDTVQILTCLFCPLKPKK</sequence>
<evidence type="ECO:0000313" key="3">
    <source>
        <dbReference type="EMBL" id="CAK9194028.1"/>
    </source>
</evidence>
<organism evidence="3 4">
    <name type="scientific">Sphagnum troendelagicum</name>
    <dbReference type="NCBI Taxonomy" id="128251"/>
    <lineage>
        <taxon>Eukaryota</taxon>
        <taxon>Viridiplantae</taxon>
        <taxon>Streptophyta</taxon>
        <taxon>Embryophyta</taxon>
        <taxon>Bryophyta</taxon>
        <taxon>Sphagnophytina</taxon>
        <taxon>Sphagnopsida</taxon>
        <taxon>Sphagnales</taxon>
        <taxon>Sphagnaceae</taxon>
        <taxon>Sphagnum</taxon>
    </lineage>
</organism>
<dbReference type="EMBL" id="OZ019902">
    <property type="protein sequence ID" value="CAK9194028.1"/>
    <property type="molecule type" value="Genomic_DNA"/>
</dbReference>
<proteinExistence type="predicted"/>